<dbReference type="Gene3D" id="3.40.50.2300">
    <property type="match status" value="1"/>
</dbReference>
<protein>
    <submittedName>
        <fullName evidence="1">Uncharacterized protein</fullName>
    </submittedName>
</protein>
<sequence length="124" mass="13836">MLPLETTDFSSVIRTWKSFGAEILWGNAPAPFVGTLLRQAKTLGFKPKIISIGRAPLFYEDIAAWGGDLPLGVGCEIWWDPSFEESPGIGGTTPRSLAERWEKEKNKTFESRYWSGLSFNASSY</sequence>
<organism evidence="1">
    <name type="scientific">candidate division WOR-3 bacterium</name>
    <dbReference type="NCBI Taxonomy" id="2052148"/>
    <lineage>
        <taxon>Bacteria</taxon>
        <taxon>Bacteria division WOR-3</taxon>
    </lineage>
</organism>
<comment type="caution">
    <text evidence="1">The sequence shown here is derived from an EMBL/GenBank/DDBJ whole genome shotgun (WGS) entry which is preliminary data.</text>
</comment>
<dbReference type="EMBL" id="DSOL01000042">
    <property type="protein sequence ID" value="HEN27369.1"/>
    <property type="molecule type" value="Genomic_DNA"/>
</dbReference>
<name>A0A7C2K404_UNCW3</name>
<gene>
    <name evidence="1" type="ORF">ENQ77_01620</name>
</gene>
<reference evidence="1" key="1">
    <citation type="journal article" date="2020" name="mSystems">
        <title>Genome- and Community-Level Interaction Insights into Carbon Utilization and Element Cycling Functions of Hydrothermarchaeota in Hydrothermal Sediment.</title>
        <authorList>
            <person name="Zhou Z."/>
            <person name="Liu Y."/>
            <person name="Xu W."/>
            <person name="Pan J."/>
            <person name="Luo Z.H."/>
            <person name="Li M."/>
        </authorList>
    </citation>
    <scope>NUCLEOTIDE SEQUENCE [LARGE SCALE GENOMIC DNA]</scope>
    <source>
        <strain evidence="1">SpSt-34</strain>
    </source>
</reference>
<dbReference type="InterPro" id="IPR028082">
    <property type="entry name" value="Peripla_BP_I"/>
</dbReference>
<accession>A0A7C2K404</accession>
<proteinExistence type="predicted"/>
<dbReference type="AlphaFoldDB" id="A0A7C2K404"/>
<dbReference type="SUPFAM" id="SSF53822">
    <property type="entry name" value="Periplasmic binding protein-like I"/>
    <property type="match status" value="1"/>
</dbReference>
<evidence type="ECO:0000313" key="1">
    <source>
        <dbReference type="EMBL" id="HEN27369.1"/>
    </source>
</evidence>